<reference evidence="1" key="1">
    <citation type="submission" date="2022-01" db="EMBL/GenBank/DDBJ databases">
        <title>Comparison of Fish pathogen Aeromonas spp.</title>
        <authorList>
            <person name="Dubey S."/>
            <person name="Sorum H."/>
            <person name="Munangandu H.M."/>
        </authorList>
    </citation>
    <scope>NUCLEOTIDE SEQUENCE</scope>
    <source>
        <strain evidence="1">SD/21-15</strain>
    </source>
</reference>
<proteinExistence type="predicted"/>
<accession>A0AAW5RRV4</accession>
<organism evidence="1 2">
    <name type="scientific">Aeromonas media</name>
    <dbReference type="NCBI Taxonomy" id="651"/>
    <lineage>
        <taxon>Bacteria</taxon>
        <taxon>Pseudomonadati</taxon>
        <taxon>Pseudomonadota</taxon>
        <taxon>Gammaproteobacteria</taxon>
        <taxon>Aeromonadales</taxon>
        <taxon>Aeromonadaceae</taxon>
        <taxon>Aeromonas</taxon>
    </lineage>
</organism>
<comment type="caution">
    <text evidence="1">The sequence shown here is derived from an EMBL/GenBank/DDBJ whole genome shotgun (WGS) entry which is preliminary data.</text>
</comment>
<name>A0AAW5RRV4_AERME</name>
<dbReference type="Proteomes" id="UP001208651">
    <property type="component" value="Unassembled WGS sequence"/>
</dbReference>
<evidence type="ECO:0000313" key="1">
    <source>
        <dbReference type="EMBL" id="MCV3289615.1"/>
    </source>
</evidence>
<protein>
    <submittedName>
        <fullName evidence="1">Uncharacterized protein</fullName>
    </submittedName>
</protein>
<dbReference type="RefSeq" id="WP_263685633.1">
    <property type="nucleotide sequence ID" value="NZ_JAJVCY010000030.1"/>
</dbReference>
<dbReference type="AlphaFoldDB" id="A0AAW5RRV4"/>
<evidence type="ECO:0000313" key="2">
    <source>
        <dbReference type="Proteomes" id="UP001208651"/>
    </source>
</evidence>
<dbReference type="EMBL" id="JAJVCY010000030">
    <property type="protein sequence ID" value="MCV3289615.1"/>
    <property type="molecule type" value="Genomic_DNA"/>
</dbReference>
<sequence>MALGPNTDAEIRRRLAKEFGNPVPWTGRFTHIHLLSGIKGREVSRSDGEVVIENEKGLAQAYDEDQLHLFWAPLARDSQGEKA</sequence>
<gene>
    <name evidence="1" type="ORF">LZT28_15380</name>
</gene>